<dbReference type="InterPro" id="IPR058531">
    <property type="entry name" value="Baseplate_J_M"/>
</dbReference>
<dbReference type="Pfam" id="PF04865">
    <property type="entry name" value="Baseplate_J"/>
    <property type="match status" value="1"/>
</dbReference>
<reference evidence="5 6" key="1">
    <citation type="submission" date="2016-10" db="EMBL/GenBank/DDBJ databases">
        <authorList>
            <person name="Varghese N."/>
            <person name="Submissions S."/>
        </authorList>
    </citation>
    <scope>NUCLEOTIDE SEQUENCE [LARGE SCALE GENOMIC DNA]</scope>
    <source>
        <strain evidence="5 6">TC-13</strain>
    </source>
</reference>
<proteinExistence type="inferred from homology"/>
<feature type="domain" description="Baseplate J-like C-terminal" evidence="4">
    <location>
        <begin position="260"/>
        <end position="345"/>
    </location>
</feature>
<dbReference type="AlphaFoldDB" id="A0A1H9HAG4"/>
<dbReference type="InterPro" id="IPR052399">
    <property type="entry name" value="Phage_Baseplate_Assmbl_Protein"/>
</dbReference>
<name>A0A1H9HAG4_9BACI</name>
<evidence type="ECO:0000313" key="6">
    <source>
        <dbReference type="Proteomes" id="UP000199410"/>
    </source>
</evidence>
<evidence type="ECO:0000259" key="2">
    <source>
        <dbReference type="Pfam" id="PF04865"/>
    </source>
</evidence>
<dbReference type="Pfam" id="PF26079">
    <property type="entry name" value="Baseplate_J_C"/>
    <property type="match status" value="1"/>
</dbReference>
<dbReference type="RefSeq" id="WP_089986026.1">
    <property type="nucleotide sequence ID" value="NZ_FMVP01000006.1"/>
</dbReference>
<evidence type="ECO:0000259" key="4">
    <source>
        <dbReference type="Pfam" id="PF26079"/>
    </source>
</evidence>
<comment type="similarity">
    <text evidence="1">Belongs to the Mu gp47/PBSX XkdT family.</text>
</comment>
<dbReference type="EMBL" id="FOEL01000006">
    <property type="protein sequence ID" value="SEQ59322.1"/>
    <property type="molecule type" value="Genomic_DNA"/>
</dbReference>
<dbReference type="InterPro" id="IPR006949">
    <property type="entry name" value="Barrel_Baseplate_J-like"/>
</dbReference>
<dbReference type="Pfam" id="PF26078">
    <property type="entry name" value="Baseplate_J_M"/>
    <property type="match status" value="1"/>
</dbReference>
<accession>A0A1H9HAG4</accession>
<organism evidence="5 6">
    <name type="scientific">Lysinibacillus fusiformis</name>
    <dbReference type="NCBI Taxonomy" id="28031"/>
    <lineage>
        <taxon>Bacteria</taxon>
        <taxon>Bacillati</taxon>
        <taxon>Bacillota</taxon>
        <taxon>Bacilli</taxon>
        <taxon>Bacillales</taxon>
        <taxon>Bacillaceae</taxon>
        <taxon>Lysinibacillus</taxon>
    </lineage>
</organism>
<comment type="caution">
    <text evidence="5">The sequence shown here is derived from an EMBL/GenBank/DDBJ whole genome shotgun (WGS) entry which is preliminary data.</text>
</comment>
<evidence type="ECO:0000259" key="3">
    <source>
        <dbReference type="Pfam" id="PF26078"/>
    </source>
</evidence>
<feature type="domain" description="Baseplate J-like central" evidence="3">
    <location>
        <begin position="184"/>
        <end position="253"/>
    </location>
</feature>
<dbReference type="Proteomes" id="UP000199410">
    <property type="component" value="Unassembled WGS sequence"/>
</dbReference>
<gene>
    <name evidence="5" type="ORF">SAMN02787113_01966</name>
</gene>
<feature type="domain" description="Baseplate protein J-like barrel" evidence="2">
    <location>
        <begin position="83"/>
        <end position="162"/>
    </location>
</feature>
<dbReference type="PANTHER" id="PTHR37829:SF3">
    <property type="entry name" value="PROTEIN JAYE-RELATED"/>
    <property type="match status" value="1"/>
</dbReference>
<dbReference type="InterPro" id="IPR058530">
    <property type="entry name" value="Baseplate_J-like_C"/>
</dbReference>
<evidence type="ECO:0000313" key="5">
    <source>
        <dbReference type="EMBL" id="SEQ59322.1"/>
    </source>
</evidence>
<sequence length="345" mass="37956">MSINAIHENMLNTINDTFDKSNGGFTYDVTRSIANVVNGQSEKSNETIDKLNVDNLTGEELTRFVFQRAGITRKEATFATTFVKLFGNANQTVSEKALLAADEIFYETKEASVLNVNGEGYVEVMCQLSGPIGNVPVGAIKSFPVTIAGVTSVINENAVTNGYAAESDEDLRKRYYDKLQRPGKAGNKYHYEEWAKEVIGVGKVKVYPLWDGPLTIKVVIVDANIEIPSEQLINDVLEHIESERPFGAIVTVTGATSLEINVRVDITVQEGLINEDVKIALKANIKRYLKSLAFESEYVSRAQIGKIILETEGIVDYVDLRLNEGTSNIEIPDTNIPTLGTVTLI</sequence>
<dbReference type="PANTHER" id="PTHR37829">
    <property type="entry name" value="PHAGE-LIKE ELEMENT PBSX PROTEIN XKDT"/>
    <property type="match status" value="1"/>
</dbReference>
<evidence type="ECO:0000256" key="1">
    <source>
        <dbReference type="ARBA" id="ARBA00038087"/>
    </source>
</evidence>
<protein>
    <submittedName>
        <fullName evidence="5">Uncharacterized phage protein gp47/JayE</fullName>
    </submittedName>
</protein>